<keyword evidence="3" id="KW-0812">Transmembrane</keyword>
<sequence length="588" mass="66014">MLGASDTLNALGVVEFVVSSLLNTVDCVVYLAILAQQLIRQVGFWRSVNHMIQALPFLFFGLPLSFIYGPTKRSSVRRSRRHPDDILVSVYHDVFAQTASISDVAAVRCMRWGVENLPIDVSRIFLSNNVAISYWLWKKWRSPITRDVRVTIPVFSDVKQKFNGIWVKRENNTPPEIVLYYIHGGGFAQGSAAFFLPWLAAWLAKLEAAGYQNPAIFAIDYSLAPEVQHPVQIRQVLQGYQHVVSIVGDESQICMVADSAGAFLAMSLMTAIGSRSYRKNDLASDIGHTLNHAEDIPYEKKAVESMLESDFKAPGMVILISPWLSLVSSKHHATASDYITPERFRKYAEMYAPGVSASSKRSDGRFSGPCLTPAGVSSIRPKNGYIIWYGEEEVLANDIQEWITILRTRGSQVTTILRSGGIHVWPVASFLIRTRTERLDDLDLLVDEMRRGLLPRIKAPTDKKIKKNRWGLECTPALVASQEKHEAPATGTSRKPSLLVKRPSRSVSNAESPQQNDQKEIPGEQTHKESEEHDRHHHHHHHHSRKRFSLRRDKNRGVEGGEVSGNANRKETESGGQKKDLLTSDKIK</sequence>
<reference evidence="5 6" key="1">
    <citation type="journal article" date="2024" name="IMA Fungus">
        <title>IMA Genome - F19 : A genome assembly and annotation guide to empower mycologists, including annotated draft genome sequences of Ceratocystis pirilliformis, Diaporthe australafricana, Fusarium ophioides, Paecilomyces lecythidis, and Sporothrix stenoceras.</title>
        <authorList>
            <person name="Aylward J."/>
            <person name="Wilson A.M."/>
            <person name="Visagie C.M."/>
            <person name="Spraker J."/>
            <person name="Barnes I."/>
            <person name="Buitendag C."/>
            <person name="Ceriani C."/>
            <person name="Del Mar Angel L."/>
            <person name="du Plessis D."/>
            <person name="Fuchs T."/>
            <person name="Gasser K."/>
            <person name="Kramer D."/>
            <person name="Li W."/>
            <person name="Munsamy K."/>
            <person name="Piso A."/>
            <person name="Price J.L."/>
            <person name="Sonnekus B."/>
            <person name="Thomas C."/>
            <person name="van der Nest A."/>
            <person name="van Dijk A."/>
            <person name="van Heerden A."/>
            <person name="van Vuuren N."/>
            <person name="Yilmaz N."/>
            <person name="Duong T.A."/>
            <person name="van der Merwe N.A."/>
            <person name="Wingfield M.J."/>
            <person name="Wingfield B.D."/>
        </authorList>
    </citation>
    <scope>NUCLEOTIDE SEQUENCE [LARGE SCALE GENOMIC DNA]</scope>
    <source>
        <strain evidence="5 6">CMW 12675</strain>
    </source>
</reference>
<evidence type="ECO:0000256" key="3">
    <source>
        <dbReference type="SAM" id="Phobius"/>
    </source>
</evidence>
<dbReference type="Gene3D" id="3.40.50.1820">
    <property type="entry name" value="alpha/beta hydrolase"/>
    <property type="match status" value="1"/>
</dbReference>
<gene>
    <name evidence="5" type="ORF">Cpir12675_003174</name>
</gene>
<evidence type="ECO:0000313" key="6">
    <source>
        <dbReference type="Proteomes" id="UP001583280"/>
    </source>
</evidence>
<comment type="caution">
    <text evidence="5">The sequence shown here is derived from an EMBL/GenBank/DDBJ whole genome shotgun (WGS) entry which is preliminary data.</text>
</comment>
<feature type="region of interest" description="Disordered" evidence="2">
    <location>
        <begin position="481"/>
        <end position="588"/>
    </location>
</feature>
<keyword evidence="1" id="KW-0378">Hydrolase</keyword>
<feature type="compositionally biased region" description="Basic and acidic residues" evidence="2">
    <location>
        <begin position="517"/>
        <end position="534"/>
    </location>
</feature>
<dbReference type="PANTHER" id="PTHR48081">
    <property type="entry name" value="AB HYDROLASE SUPERFAMILY PROTEIN C4A8.06C"/>
    <property type="match status" value="1"/>
</dbReference>
<keyword evidence="6" id="KW-1185">Reference proteome</keyword>
<keyword evidence="3" id="KW-1133">Transmembrane helix</keyword>
<dbReference type="InterPro" id="IPR013094">
    <property type="entry name" value="AB_hydrolase_3"/>
</dbReference>
<dbReference type="Proteomes" id="UP001583280">
    <property type="component" value="Unassembled WGS sequence"/>
</dbReference>
<feature type="compositionally biased region" description="Basic and acidic residues" evidence="2">
    <location>
        <begin position="568"/>
        <end position="588"/>
    </location>
</feature>
<feature type="domain" description="Alpha/beta hydrolase fold-3" evidence="4">
    <location>
        <begin position="180"/>
        <end position="425"/>
    </location>
</feature>
<feature type="transmembrane region" description="Helical" evidence="3">
    <location>
        <begin position="51"/>
        <end position="71"/>
    </location>
</feature>
<dbReference type="SUPFAM" id="SSF53474">
    <property type="entry name" value="alpha/beta-Hydrolases"/>
    <property type="match status" value="1"/>
</dbReference>
<accession>A0ABR3Z4I1</accession>
<protein>
    <recommendedName>
        <fullName evidence="4">Alpha/beta hydrolase fold-3 domain-containing protein</fullName>
    </recommendedName>
</protein>
<dbReference type="InterPro" id="IPR029058">
    <property type="entry name" value="AB_hydrolase_fold"/>
</dbReference>
<evidence type="ECO:0000256" key="2">
    <source>
        <dbReference type="SAM" id="MobiDB-lite"/>
    </source>
</evidence>
<dbReference type="PANTHER" id="PTHR48081:SF2">
    <property type="entry name" value="ALPHA_BETA-HYDROLASE"/>
    <property type="match status" value="1"/>
</dbReference>
<evidence type="ECO:0000256" key="1">
    <source>
        <dbReference type="ARBA" id="ARBA00022801"/>
    </source>
</evidence>
<name>A0ABR3Z4I1_9PEZI</name>
<keyword evidence="3" id="KW-0472">Membrane</keyword>
<feature type="compositionally biased region" description="Polar residues" evidence="2">
    <location>
        <begin position="505"/>
        <end position="516"/>
    </location>
</feature>
<evidence type="ECO:0000313" key="5">
    <source>
        <dbReference type="EMBL" id="KAL1895536.1"/>
    </source>
</evidence>
<organism evidence="5 6">
    <name type="scientific">Ceratocystis pirilliformis</name>
    <dbReference type="NCBI Taxonomy" id="259994"/>
    <lineage>
        <taxon>Eukaryota</taxon>
        <taxon>Fungi</taxon>
        <taxon>Dikarya</taxon>
        <taxon>Ascomycota</taxon>
        <taxon>Pezizomycotina</taxon>
        <taxon>Sordariomycetes</taxon>
        <taxon>Hypocreomycetidae</taxon>
        <taxon>Microascales</taxon>
        <taxon>Ceratocystidaceae</taxon>
        <taxon>Ceratocystis</taxon>
    </lineage>
</organism>
<feature type="transmembrane region" description="Helical" evidence="3">
    <location>
        <begin position="12"/>
        <end position="39"/>
    </location>
</feature>
<dbReference type="InterPro" id="IPR050300">
    <property type="entry name" value="GDXG_lipolytic_enzyme"/>
</dbReference>
<dbReference type="EMBL" id="JAWDJO010000071">
    <property type="protein sequence ID" value="KAL1895536.1"/>
    <property type="molecule type" value="Genomic_DNA"/>
</dbReference>
<evidence type="ECO:0000259" key="4">
    <source>
        <dbReference type="Pfam" id="PF07859"/>
    </source>
</evidence>
<dbReference type="Pfam" id="PF07859">
    <property type="entry name" value="Abhydrolase_3"/>
    <property type="match status" value="1"/>
</dbReference>
<feature type="compositionally biased region" description="Basic and acidic residues" evidence="2">
    <location>
        <begin position="550"/>
        <end position="559"/>
    </location>
</feature>
<feature type="compositionally biased region" description="Basic residues" evidence="2">
    <location>
        <begin position="535"/>
        <end position="549"/>
    </location>
</feature>
<proteinExistence type="predicted"/>
<feature type="transmembrane region" description="Helical" evidence="3">
    <location>
        <begin position="178"/>
        <end position="204"/>
    </location>
</feature>